<feature type="transmembrane region" description="Helical" evidence="8">
    <location>
        <begin position="217"/>
        <end position="239"/>
    </location>
</feature>
<comment type="subcellular location">
    <subcellularLocation>
        <location evidence="1">Cell membrane</location>
        <topology evidence="1">Multi-pass membrane protein</topology>
    </subcellularLocation>
</comment>
<evidence type="ECO:0000256" key="7">
    <source>
        <dbReference type="ARBA" id="ARBA00023136"/>
    </source>
</evidence>
<dbReference type="PROSITE" id="PS51012">
    <property type="entry name" value="ABC_TM2"/>
    <property type="match status" value="1"/>
</dbReference>
<comment type="similarity">
    <text evidence="2">Belongs to the ABC-2 integral membrane protein family.</text>
</comment>
<evidence type="ECO:0000256" key="5">
    <source>
        <dbReference type="ARBA" id="ARBA00022692"/>
    </source>
</evidence>
<dbReference type="InterPro" id="IPR047817">
    <property type="entry name" value="ABC2_TM_bact-type"/>
</dbReference>
<dbReference type="AlphaFoldDB" id="A0A1G6HC46"/>
<keyword evidence="3" id="KW-0813">Transport</keyword>
<dbReference type="STRING" id="1464122.SAMN05421737_103174"/>
<evidence type="ECO:0000256" key="4">
    <source>
        <dbReference type="ARBA" id="ARBA00022475"/>
    </source>
</evidence>
<evidence type="ECO:0000313" key="10">
    <source>
        <dbReference type="EMBL" id="SDB91849.1"/>
    </source>
</evidence>
<keyword evidence="6 8" id="KW-1133">Transmembrane helix</keyword>
<evidence type="ECO:0000256" key="2">
    <source>
        <dbReference type="ARBA" id="ARBA00007783"/>
    </source>
</evidence>
<sequence>MRIILWNYWRHLLYRPWYILGFFGLAVIFSYAMGQTTVSKQQVPVYTEDMTIEETDAVIHRLNEHEVFHFELKEKQGIEQGLRDHELDFAVALEANHFRFLSSVETGESRAIYMYLTTFYEEEQMMNEMAEQMSHTPTAVRNLIEQRLENPVYTLKKTQTGGESDFKYDQALQSLFGFSLYFTIMTISFTLSTIVYEKQYGLWDRLMMSPLRKTQAYFGHLTFSFLLGYGQLILMFVLFKYGFGVDFYGGFWVSLVALIPYVFATVSLGVMISGFVSNARQLDVVIPLVSTSMAMVGGAFWPLEVVGSNIVLFISKFIPITYGISLLKGVTVNEAPMSELLFPASILMLMGVLFMSIGLNMMERKASR</sequence>
<evidence type="ECO:0000256" key="3">
    <source>
        <dbReference type="ARBA" id="ARBA00022448"/>
    </source>
</evidence>
<proteinExistence type="inferred from homology"/>
<feature type="transmembrane region" description="Helical" evidence="8">
    <location>
        <begin position="340"/>
        <end position="362"/>
    </location>
</feature>
<feature type="transmembrane region" description="Helical" evidence="8">
    <location>
        <begin position="284"/>
        <end position="303"/>
    </location>
</feature>
<accession>A0A1G6HC46</accession>
<feature type="domain" description="ABC transmembrane type-2" evidence="9">
    <location>
        <begin position="137"/>
        <end position="365"/>
    </location>
</feature>
<protein>
    <submittedName>
        <fullName evidence="10">ABC-2 type transport system permease protein</fullName>
    </submittedName>
</protein>
<dbReference type="PANTHER" id="PTHR30294">
    <property type="entry name" value="MEMBRANE COMPONENT OF ABC TRANSPORTER YHHJ-RELATED"/>
    <property type="match status" value="1"/>
</dbReference>
<evidence type="ECO:0000256" key="1">
    <source>
        <dbReference type="ARBA" id="ARBA00004651"/>
    </source>
</evidence>
<keyword evidence="11" id="KW-1185">Reference proteome</keyword>
<evidence type="ECO:0000259" key="9">
    <source>
        <dbReference type="PROSITE" id="PS51012"/>
    </source>
</evidence>
<evidence type="ECO:0000313" key="11">
    <source>
        <dbReference type="Proteomes" id="UP000242662"/>
    </source>
</evidence>
<dbReference type="RefSeq" id="WP_176763791.1">
    <property type="nucleotide sequence ID" value="NZ_FMYM01000003.1"/>
</dbReference>
<dbReference type="Pfam" id="PF12698">
    <property type="entry name" value="ABC2_membrane_3"/>
    <property type="match status" value="1"/>
</dbReference>
<dbReference type="InterPro" id="IPR051449">
    <property type="entry name" value="ABC-2_transporter_component"/>
</dbReference>
<gene>
    <name evidence="10" type="ORF">SAMN05421737_103174</name>
</gene>
<dbReference type="InterPro" id="IPR013525">
    <property type="entry name" value="ABC2_TM"/>
</dbReference>
<name>A0A1G6HC46_9BACI</name>
<dbReference type="EMBL" id="FMYM01000003">
    <property type="protein sequence ID" value="SDB91849.1"/>
    <property type="molecule type" value="Genomic_DNA"/>
</dbReference>
<keyword evidence="5 8" id="KW-0812">Transmembrane</keyword>
<feature type="transmembrane region" description="Helical" evidence="8">
    <location>
        <begin position="251"/>
        <end position="272"/>
    </location>
</feature>
<reference evidence="11" key="1">
    <citation type="submission" date="2016-09" db="EMBL/GenBank/DDBJ databases">
        <authorList>
            <person name="Varghese N."/>
            <person name="Submissions S."/>
        </authorList>
    </citation>
    <scope>NUCLEOTIDE SEQUENCE [LARGE SCALE GENOMIC DNA]</scope>
    <source>
        <strain evidence="11">25nlg</strain>
    </source>
</reference>
<evidence type="ECO:0000256" key="8">
    <source>
        <dbReference type="SAM" id="Phobius"/>
    </source>
</evidence>
<organism evidence="10 11">
    <name type="scientific">Shouchella lonarensis</name>
    <dbReference type="NCBI Taxonomy" id="1464122"/>
    <lineage>
        <taxon>Bacteria</taxon>
        <taxon>Bacillati</taxon>
        <taxon>Bacillota</taxon>
        <taxon>Bacilli</taxon>
        <taxon>Bacillales</taxon>
        <taxon>Bacillaceae</taxon>
        <taxon>Shouchella</taxon>
    </lineage>
</organism>
<keyword evidence="7 8" id="KW-0472">Membrane</keyword>
<dbReference type="GO" id="GO:0005886">
    <property type="term" value="C:plasma membrane"/>
    <property type="evidence" value="ECO:0007669"/>
    <property type="project" value="UniProtKB-SubCell"/>
</dbReference>
<feature type="transmembrane region" description="Helical" evidence="8">
    <location>
        <begin position="175"/>
        <end position="196"/>
    </location>
</feature>
<dbReference type="Proteomes" id="UP000242662">
    <property type="component" value="Unassembled WGS sequence"/>
</dbReference>
<feature type="transmembrane region" description="Helical" evidence="8">
    <location>
        <begin position="12"/>
        <end position="33"/>
    </location>
</feature>
<dbReference type="PANTHER" id="PTHR30294:SF29">
    <property type="entry name" value="MULTIDRUG ABC TRANSPORTER PERMEASE YBHS-RELATED"/>
    <property type="match status" value="1"/>
</dbReference>
<evidence type="ECO:0000256" key="6">
    <source>
        <dbReference type="ARBA" id="ARBA00022989"/>
    </source>
</evidence>
<keyword evidence="4" id="KW-1003">Cell membrane</keyword>
<dbReference type="GO" id="GO:0140359">
    <property type="term" value="F:ABC-type transporter activity"/>
    <property type="evidence" value="ECO:0007669"/>
    <property type="project" value="InterPro"/>
</dbReference>